<dbReference type="Proteomes" id="UP000000647">
    <property type="component" value="Chromosome"/>
</dbReference>
<evidence type="ECO:0000256" key="1">
    <source>
        <dbReference type="SAM" id="Phobius"/>
    </source>
</evidence>
<evidence type="ECO:0000313" key="3">
    <source>
        <dbReference type="Proteomes" id="UP000000647"/>
    </source>
</evidence>
<feature type="transmembrane region" description="Helical" evidence="1">
    <location>
        <begin position="132"/>
        <end position="156"/>
    </location>
</feature>
<dbReference type="KEGG" id="hha:Hhal_1850"/>
<keyword evidence="3" id="KW-1185">Reference proteome</keyword>
<reference evidence="2 3" key="2">
    <citation type="journal article" date="2013" name="Stand. Genomic Sci.">
        <title>Complete genome sequence of Halorhodospira halophila SL1.</title>
        <authorList>
            <person name="Challacombe J.F."/>
            <person name="Majid S."/>
            <person name="Deole R."/>
            <person name="Brettin T.S."/>
            <person name="Bruce D."/>
            <person name="Delano S.F."/>
            <person name="Detter J.C."/>
            <person name="Gleasner C.D."/>
            <person name="Han C.S."/>
            <person name="Misra M."/>
            <person name="Reitenga K.G."/>
            <person name="Mikhailova N."/>
            <person name="Woyke T."/>
            <person name="Pitluck S."/>
            <person name="Nolan M."/>
            <person name="Land M.L."/>
            <person name="Saunders E."/>
            <person name="Tapia R."/>
            <person name="Lapidus A."/>
            <person name="Ivanova N."/>
            <person name="Hoff W.D."/>
        </authorList>
    </citation>
    <scope>NUCLEOTIDE SEQUENCE [LARGE SCALE GENOMIC DNA]</scope>
    <source>
        <strain evidence="3">DSM 244 / SL1</strain>
    </source>
</reference>
<organism evidence="2 3">
    <name type="scientific">Halorhodospira halophila (strain DSM 244 / SL1)</name>
    <name type="common">Ectothiorhodospira halophila (strain DSM 244 / SL1)</name>
    <dbReference type="NCBI Taxonomy" id="349124"/>
    <lineage>
        <taxon>Bacteria</taxon>
        <taxon>Pseudomonadati</taxon>
        <taxon>Pseudomonadota</taxon>
        <taxon>Gammaproteobacteria</taxon>
        <taxon>Chromatiales</taxon>
        <taxon>Ectothiorhodospiraceae</taxon>
        <taxon>Halorhodospira</taxon>
    </lineage>
</organism>
<protein>
    <submittedName>
        <fullName evidence="2">Uncharacterized protein</fullName>
    </submittedName>
</protein>
<proteinExistence type="predicted"/>
<evidence type="ECO:0000313" key="2">
    <source>
        <dbReference type="EMBL" id="ABM62614.1"/>
    </source>
</evidence>
<dbReference type="EMBL" id="CP000544">
    <property type="protein sequence ID" value="ABM62614.1"/>
    <property type="molecule type" value="Genomic_DNA"/>
</dbReference>
<sequence>MHRATLPVLAVVGILAVVTVVLGPMVSAPIAAAWPAWWPVWSGFALIGVVAVHVAWQRPWLARVTAVRAFLAWVFWAMPALVYAFVGGRYGLPTAGLGEQALSAAEISHWLDRVTAYSLLGVGPIPDPLPQLGATAALVAVYTAPLLALLLVVSIWRSGRRGRGGRA</sequence>
<dbReference type="STRING" id="349124.Hhal_1850"/>
<feature type="transmembrane region" description="Helical" evidence="1">
    <location>
        <begin position="37"/>
        <end position="56"/>
    </location>
</feature>
<keyword evidence="1" id="KW-0812">Transmembrane</keyword>
<dbReference type="AlphaFoldDB" id="A1WY52"/>
<accession>A1WY52</accession>
<name>A1WY52_HALHL</name>
<dbReference type="RefSeq" id="WP_011814636.1">
    <property type="nucleotide sequence ID" value="NC_008789.1"/>
</dbReference>
<dbReference type="HOGENOM" id="CLU_1592276_0_0_6"/>
<keyword evidence="1" id="KW-1133">Transmembrane helix</keyword>
<keyword evidence="1" id="KW-0472">Membrane</keyword>
<reference evidence="3" key="1">
    <citation type="submission" date="2006-12" db="EMBL/GenBank/DDBJ databases">
        <title>Complete sequence of Halorhodospira halophila SL1.</title>
        <authorList>
            <consortium name="US DOE Joint Genome Institute"/>
            <person name="Copeland A."/>
            <person name="Lucas S."/>
            <person name="Lapidus A."/>
            <person name="Barry K."/>
            <person name="Detter J.C."/>
            <person name="Glavina del Rio T."/>
            <person name="Hammon N."/>
            <person name="Israni S."/>
            <person name="Dalin E."/>
            <person name="Tice H."/>
            <person name="Pitluck S."/>
            <person name="Saunders E."/>
            <person name="Brettin T."/>
            <person name="Bruce D."/>
            <person name="Han C."/>
            <person name="Tapia R."/>
            <person name="Schmutz J."/>
            <person name="Larimer F."/>
            <person name="Land M."/>
            <person name="Hauser L."/>
            <person name="Kyrpides N."/>
            <person name="Mikhailova N."/>
            <person name="Hoff W."/>
            <person name="Richardson P."/>
        </authorList>
    </citation>
    <scope>NUCLEOTIDE SEQUENCE [LARGE SCALE GENOMIC DNA]</scope>
    <source>
        <strain evidence="3">DSM 244 / SL1</strain>
    </source>
</reference>
<gene>
    <name evidence="2" type="ordered locus">Hhal_1850</name>
</gene>
<feature type="transmembrane region" description="Helical" evidence="1">
    <location>
        <begin position="68"/>
        <end position="86"/>
    </location>
</feature>